<organism evidence="2 3">
    <name type="scientific">Arenimonas maotaiensis</name>
    <dbReference type="NCBI Taxonomy" id="1446479"/>
    <lineage>
        <taxon>Bacteria</taxon>
        <taxon>Pseudomonadati</taxon>
        <taxon>Pseudomonadota</taxon>
        <taxon>Gammaproteobacteria</taxon>
        <taxon>Lysobacterales</taxon>
        <taxon>Lysobacteraceae</taxon>
        <taxon>Arenimonas</taxon>
    </lineage>
</organism>
<sequence length="97" mass="10553">MFVGLAVATVLLLVFGLAVRFAGDDPILNLVDYRRVRDRRALHVFAGRVLLGLAAGSAALTYLAWRHDEMAVLALLGWILWLKAGMVALAAGSSRYQ</sequence>
<feature type="transmembrane region" description="Helical" evidence="1">
    <location>
        <begin position="72"/>
        <end position="91"/>
    </location>
</feature>
<evidence type="ECO:0000313" key="3">
    <source>
        <dbReference type="Proteomes" id="UP000632858"/>
    </source>
</evidence>
<comment type="caution">
    <text evidence="2">The sequence shown here is derived from an EMBL/GenBank/DDBJ whole genome shotgun (WGS) entry which is preliminary data.</text>
</comment>
<reference evidence="2" key="1">
    <citation type="journal article" date="2014" name="Int. J. Syst. Evol. Microbiol.">
        <title>Complete genome sequence of Corynebacterium casei LMG S-19264T (=DSM 44701T), isolated from a smear-ripened cheese.</title>
        <authorList>
            <consortium name="US DOE Joint Genome Institute (JGI-PGF)"/>
            <person name="Walter F."/>
            <person name="Albersmeier A."/>
            <person name="Kalinowski J."/>
            <person name="Ruckert C."/>
        </authorList>
    </citation>
    <scope>NUCLEOTIDE SEQUENCE</scope>
    <source>
        <strain evidence="2">CGMCC 1.12726</strain>
    </source>
</reference>
<keyword evidence="1" id="KW-0472">Membrane</keyword>
<keyword evidence="1" id="KW-1133">Transmembrane helix</keyword>
<keyword evidence="3" id="KW-1185">Reference proteome</keyword>
<evidence type="ECO:0000313" key="2">
    <source>
        <dbReference type="EMBL" id="GGF84300.1"/>
    </source>
</evidence>
<evidence type="ECO:0000256" key="1">
    <source>
        <dbReference type="SAM" id="Phobius"/>
    </source>
</evidence>
<dbReference type="AlphaFoldDB" id="A0A917CDT8"/>
<feature type="transmembrane region" description="Helical" evidence="1">
    <location>
        <begin position="46"/>
        <end position="65"/>
    </location>
</feature>
<protein>
    <recommendedName>
        <fullName evidence="4">DUF3325 domain-containing protein</fullName>
    </recommendedName>
</protein>
<proteinExistence type="predicted"/>
<name>A0A917CDT8_9GAMM</name>
<keyword evidence="1" id="KW-0812">Transmembrane</keyword>
<evidence type="ECO:0008006" key="4">
    <source>
        <dbReference type="Google" id="ProtNLM"/>
    </source>
</evidence>
<accession>A0A917CDT8</accession>
<gene>
    <name evidence="2" type="ORF">GCM10010960_02990</name>
</gene>
<dbReference type="Proteomes" id="UP000632858">
    <property type="component" value="Unassembled WGS sequence"/>
</dbReference>
<dbReference type="EMBL" id="BMFO01000001">
    <property type="protein sequence ID" value="GGF84300.1"/>
    <property type="molecule type" value="Genomic_DNA"/>
</dbReference>
<reference evidence="2" key="2">
    <citation type="submission" date="2020-09" db="EMBL/GenBank/DDBJ databases">
        <authorList>
            <person name="Sun Q."/>
            <person name="Zhou Y."/>
        </authorList>
    </citation>
    <scope>NUCLEOTIDE SEQUENCE</scope>
    <source>
        <strain evidence="2">CGMCC 1.12726</strain>
    </source>
</reference>
<dbReference type="RefSeq" id="WP_188447010.1">
    <property type="nucleotide sequence ID" value="NZ_BMFO01000001.1"/>
</dbReference>